<keyword evidence="1" id="KW-0677">Repeat</keyword>
<feature type="repeat" description="TPR" evidence="3">
    <location>
        <begin position="445"/>
        <end position="478"/>
    </location>
</feature>
<dbReference type="NCBIfam" id="TIGR02917">
    <property type="entry name" value="PEP_TPR_lipo"/>
    <property type="match status" value="1"/>
</dbReference>
<gene>
    <name evidence="4" type="primary">bepA_3</name>
    <name evidence="4" type="ORF">FEMY_05850</name>
</gene>
<feature type="repeat" description="TPR" evidence="3">
    <location>
        <begin position="479"/>
        <end position="512"/>
    </location>
</feature>
<dbReference type="PATRIC" id="fig|1789004.3.peg.584"/>
<dbReference type="STRING" id="1789004.FEMY_05850"/>
<keyword evidence="4" id="KW-0645">Protease</keyword>
<dbReference type="RefSeq" id="WP_062187552.1">
    <property type="nucleotide sequence ID" value="NZ_CP149478.1"/>
</dbReference>
<keyword evidence="2 3" id="KW-0802">TPR repeat</keyword>
<dbReference type="Gene3D" id="1.25.40.10">
    <property type="entry name" value="Tetratricopeptide repeat domain"/>
    <property type="match status" value="5"/>
</dbReference>
<feature type="repeat" description="TPR" evidence="3">
    <location>
        <begin position="138"/>
        <end position="171"/>
    </location>
</feature>
<dbReference type="SMART" id="SM00028">
    <property type="entry name" value="TPR"/>
    <property type="match status" value="16"/>
</dbReference>
<dbReference type="InterPro" id="IPR019734">
    <property type="entry name" value="TPR_rpt"/>
</dbReference>
<sequence length="931" mass="101822">MSHSFKVRTPPLSILCSTLIFSVFTLSGCGKSASVPDMIKEAQSYQAQGKDQSAIIQLKNALQKDPGNIQARTLLGSIYLNTGNLAAAEDELHRVLQSGNSGGKVEETLGQAYLARGEFQKIIDEIQPNPSSPPDQQAGVWILRGDGYLGLNDLTHAQTAFDTALKLAPKDVQAQRGQARFLLAQGKTDEATQLIDQITQTNPNDATAWIMKGDLLRSHGAPPEKVLSTYQQALVADPKSGPALASLASLYLAMGKIDQAEAEVNTYNKVLPNSLMGKYLQALIDYGNKRYLVAQDDLDTVMKSSPDFMPAILLRGLTALQLTHYEEAQKDLSRFVETFPKNNYARKILARIELKEHQPQEALKTLTPLLGTEQTDPETNALAAQIYTDSGDFEKASQVLALSAQKNPQNAVLRTQLALTLLATGQENRAISDLEAASKLDPNYLQADNALALTYLGNKNYDKALKYIQLLINKNPKNPNFYNLQGAAYIGLGNWANAQTSFTQALALDPAYSPAALNLAQISVKKHDIPGAQKTLESVLSHDRKNLQAMEALAGLAALQGQEQTYVDWLKKASVANPSALTPDVELIGFYLQKKQEGAALDQAQAAVTANPNNAMAMELLAETQLKSGKNKDAVATYGKIVEMNPKSSPAYFRLAMAQSLSNDSEGAITSLNKAHQLQPENLDILNRLAGLELAAGNYTEAQSLAENYQRSHPKSPEGAILEGDTAFQQKHYDAAIAAYAQAQKVLATTVGEIKLDNALTQSGKTQEADQHIRHWLALHPNDLVSRNYLAARDLTENNDKSAIEQYQYLLQKTPNNPIVLNNLAYLYLETHNPQALATAQKAYQLAPRNPNIEDTLGWIYTRQGNPQKGLELLKPVATQMPDALDIQYHYAEALIQTGNKDQGRRILEELVNSPKDFPQKNEAKASLSHL</sequence>
<dbReference type="AlphaFoldDB" id="A0A149W089"/>
<dbReference type="SUPFAM" id="SSF48452">
    <property type="entry name" value="TPR-like"/>
    <property type="match status" value="4"/>
</dbReference>
<dbReference type="GO" id="GO:0008233">
    <property type="term" value="F:peptidase activity"/>
    <property type="evidence" value="ECO:0007669"/>
    <property type="project" value="UniProtKB-KW"/>
</dbReference>
<dbReference type="Proteomes" id="UP000075653">
    <property type="component" value="Unassembled WGS sequence"/>
</dbReference>
<accession>A0A149W089</accession>
<dbReference type="InterPro" id="IPR011990">
    <property type="entry name" value="TPR-like_helical_dom_sf"/>
</dbReference>
<protein>
    <submittedName>
        <fullName evidence="4">Beta-barrel assembly-enhancing protease</fullName>
    </submittedName>
</protein>
<dbReference type="EMBL" id="LRRD01000008">
    <property type="protein sequence ID" value="KXW58903.1"/>
    <property type="molecule type" value="Genomic_DNA"/>
</dbReference>
<dbReference type="PANTHER" id="PTHR45586:SF1">
    <property type="entry name" value="LIPOPOLYSACCHARIDE ASSEMBLY PROTEIN B"/>
    <property type="match status" value="1"/>
</dbReference>
<proteinExistence type="predicted"/>
<dbReference type="PANTHER" id="PTHR45586">
    <property type="entry name" value="TPR REPEAT-CONTAINING PROTEIN PA4667"/>
    <property type="match status" value="1"/>
</dbReference>
<keyword evidence="4" id="KW-0378">Hydrolase</keyword>
<reference evidence="4 5" key="1">
    <citation type="submission" date="2016-01" db="EMBL/GenBank/DDBJ databases">
        <title>Genome sequence of the acidophilic iron oxidising Ferrovum strain Z-31.</title>
        <authorList>
            <person name="Poehlein A."/>
            <person name="Ullrich S.R."/>
            <person name="Schloemann M."/>
            <person name="Muehling M."/>
            <person name="Daniel R."/>
        </authorList>
    </citation>
    <scope>NUCLEOTIDE SEQUENCE [LARGE SCALE GENOMIC DNA]</scope>
    <source>
        <strain evidence="4 5">Z-31</strain>
    </source>
</reference>
<organism evidence="4 5">
    <name type="scientific">Ferrovum myxofaciens</name>
    <dbReference type="NCBI Taxonomy" id="416213"/>
    <lineage>
        <taxon>Bacteria</taxon>
        <taxon>Pseudomonadati</taxon>
        <taxon>Pseudomonadota</taxon>
        <taxon>Betaproteobacteria</taxon>
        <taxon>Ferrovales</taxon>
        <taxon>Ferrovaceae</taxon>
        <taxon>Ferrovum</taxon>
    </lineage>
</organism>
<evidence type="ECO:0000256" key="1">
    <source>
        <dbReference type="ARBA" id="ARBA00022737"/>
    </source>
</evidence>
<dbReference type="InterPro" id="IPR014266">
    <property type="entry name" value="PEP-CTERM_TPR_PrsT"/>
</dbReference>
<dbReference type="InterPro" id="IPR051012">
    <property type="entry name" value="CellSynth/LPSAsmb/PSIAsmb"/>
</dbReference>
<keyword evidence="5" id="KW-1185">Reference proteome</keyword>
<name>A0A149W089_9PROT</name>
<evidence type="ECO:0000256" key="3">
    <source>
        <dbReference type="PROSITE-ProRule" id="PRU00339"/>
    </source>
</evidence>
<feature type="repeat" description="TPR" evidence="3">
    <location>
        <begin position="615"/>
        <end position="648"/>
    </location>
</feature>
<comment type="caution">
    <text evidence="4">The sequence shown here is derived from an EMBL/GenBank/DDBJ whole genome shotgun (WGS) entry which is preliminary data.</text>
</comment>
<dbReference type="PROSITE" id="PS51257">
    <property type="entry name" value="PROKAR_LIPOPROTEIN"/>
    <property type="match status" value="1"/>
</dbReference>
<feature type="repeat" description="TPR" evidence="3">
    <location>
        <begin position="649"/>
        <end position="682"/>
    </location>
</feature>
<evidence type="ECO:0000256" key="2">
    <source>
        <dbReference type="ARBA" id="ARBA00022803"/>
    </source>
</evidence>
<dbReference type="PROSITE" id="PS50005">
    <property type="entry name" value="TPR"/>
    <property type="match status" value="5"/>
</dbReference>
<evidence type="ECO:0000313" key="5">
    <source>
        <dbReference type="Proteomes" id="UP000075653"/>
    </source>
</evidence>
<dbReference type="Pfam" id="PF14559">
    <property type="entry name" value="TPR_19"/>
    <property type="match status" value="8"/>
</dbReference>
<evidence type="ECO:0000313" key="4">
    <source>
        <dbReference type="EMBL" id="KXW58903.1"/>
    </source>
</evidence>
<dbReference type="GO" id="GO:0006508">
    <property type="term" value="P:proteolysis"/>
    <property type="evidence" value="ECO:0007669"/>
    <property type="project" value="UniProtKB-KW"/>
</dbReference>
<dbReference type="Pfam" id="PF13432">
    <property type="entry name" value="TPR_16"/>
    <property type="match status" value="1"/>
</dbReference>